<accession>L1MEP3</accession>
<gene>
    <name evidence="1" type="ORF">HMPREF9997_01768</name>
</gene>
<dbReference type="Proteomes" id="UP000010445">
    <property type="component" value="Unassembled WGS sequence"/>
</dbReference>
<evidence type="ECO:0000313" key="1">
    <source>
        <dbReference type="EMBL" id="EKX89525.1"/>
    </source>
</evidence>
<evidence type="ECO:0000313" key="2">
    <source>
        <dbReference type="Proteomes" id="UP000010445"/>
    </source>
</evidence>
<keyword evidence="2" id="KW-1185">Reference proteome</keyword>
<name>L1MEP3_9CORY</name>
<comment type="caution">
    <text evidence="1">The sequence shown here is derived from an EMBL/GenBank/DDBJ whole genome shotgun (WGS) entry which is preliminary data.</text>
</comment>
<protein>
    <submittedName>
        <fullName evidence="1">Uncharacterized protein</fullName>
    </submittedName>
</protein>
<reference evidence="1 2" key="1">
    <citation type="submission" date="2012-05" db="EMBL/GenBank/DDBJ databases">
        <authorList>
            <person name="Weinstock G."/>
            <person name="Sodergren E."/>
            <person name="Lobos E.A."/>
            <person name="Fulton L."/>
            <person name="Fulton R."/>
            <person name="Courtney L."/>
            <person name="Fronick C."/>
            <person name="O'Laughlin M."/>
            <person name="Godfrey J."/>
            <person name="Wilson R.M."/>
            <person name="Miner T."/>
            <person name="Farmer C."/>
            <person name="Delehaunty K."/>
            <person name="Cordes M."/>
            <person name="Minx P."/>
            <person name="Tomlinson C."/>
            <person name="Chen J."/>
            <person name="Wollam A."/>
            <person name="Pepin K.H."/>
            <person name="Bhonagiri V."/>
            <person name="Zhang X."/>
            <person name="Suruliraj S."/>
            <person name="Warren W."/>
            <person name="Mitreva M."/>
            <person name="Mardis E.R."/>
            <person name="Wilson R.K."/>
        </authorList>
    </citation>
    <scope>NUCLEOTIDE SEQUENCE [LARGE SCALE GENOMIC DNA]</scope>
    <source>
        <strain evidence="1 2">F0235</strain>
    </source>
</reference>
<dbReference type="AlphaFoldDB" id="L1MEP3"/>
<dbReference type="STRING" id="1035195.HMPREF9997_01768"/>
<dbReference type="HOGENOM" id="CLU_2823790_0_0_11"/>
<sequence>MLHVAAESGAVVLGRQAEPVEGYFQRWAGHAAQEVLGGAGMSSLVKGMNKAGDDAWVGVNEGSVNV</sequence>
<dbReference type="EMBL" id="AMEM01000023">
    <property type="protein sequence ID" value="EKX89525.1"/>
    <property type="molecule type" value="Genomic_DNA"/>
</dbReference>
<organism evidence="1 2">
    <name type="scientific">Corynebacterium durum F0235</name>
    <dbReference type="NCBI Taxonomy" id="1035195"/>
    <lineage>
        <taxon>Bacteria</taxon>
        <taxon>Bacillati</taxon>
        <taxon>Actinomycetota</taxon>
        <taxon>Actinomycetes</taxon>
        <taxon>Mycobacteriales</taxon>
        <taxon>Corynebacteriaceae</taxon>
        <taxon>Corynebacterium</taxon>
    </lineage>
</organism>
<proteinExistence type="predicted"/>